<dbReference type="PANTHER" id="PTHR36307">
    <property type="entry name" value="FLAGELLA BASAL BODY P-RING FORMATION PROTEIN FLGA"/>
    <property type="match status" value="1"/>
</dbReference>
<dbReference type="InterPro" id="IPR013974">
    <property type="entry name" value="SAF"/>
</dbReference>
<reference evidence="7" key="1">
    <citation type="journal article" date="2019" name="Int. J. Syst. Evol. Microbiol.">
        <title>The Global Catalogue of Microorganisms (GCM) 10K type strain sequencing project: providing services to taxonomists for standard genome sequencing and annotation.</title>
        <authorList>
            <consortium name="The Broad Institute Genomics Platform"/>
            <consortium name="The Broad Institute Genome Sequencing Center for Infectious Disease"/>
            <person name="Wu L."/>
            <person name="Ma J."/>
        </authorList>
    </citation>
    <scope>NUCLEOTIDE SEQUENCE [LARGE SCALE GENOMIC DNA]</scope>
    <source>
        <strain evidence="7">CECT 8482</strain>
    </source>
</reference>
<evidence type="ECO:0000313" key="7">
    <source>
        <dbReference type="Proteomes" id="UP001243846"/>
    </source>
</evidence>
<dbReference type="PANTHER" id="PTHR36307:SF1">
    <property type="entry name" value="FLAGELLA BASAL BODY P-RING FORMATION PROTEIN FLGA"/>
    <property type="match status" value="1"/>
</dbReference>
<comment type="function">
    <text evidence="4">Involved in the assembly process of the P-ring formation. It may associate with FlgF on the rod constituting a structure essential for the P-ring assembly or may act as a modulator protein for the P-ring assembly.</text>
</comment>
<keyword evidence="4" id="KW-1005">Bacterial flagellum biogenesis</keyword>
<name>A0ABT8DBD1_9RHOB</name>
<evidence type="ECO:0000256" key="3">
    <source>
        <dbReference type="ARBA" id="ARBA00022764"/>
    </source>
</evidence>
<proteinExistence type="inferred from homology"/>
<gene>
    <name evidence="6" type="primary">flgA</name>
    <name evidence="6" type="ORF">QWZ10_18285</name>
</gene>
<comment type="subcellular location">
    <subcellularLocation>
        <location evidence="1 4">Periplasm</location>
    </subcellularLocation>
</comment>
<evidence type="ECO:0000256" key="2">
    <source>
        <dbReference type="ARBA" id="ARBA00022729"/>
    </source>
</evidence>
<dbReference type="Pfam" id="PF13144">
    <property type="entry name" value="ChapFlgA"/>
    <property type="match status" value="1"/>
</dbReference>
<dbReference type="Proteomes" id="UP001243846">
    <property type="component" value="Unassembled WGS sequence"/>
</dbReference>
<dbReference type="EMBL" id="JAUFRC010000001">
    <property type="protein sequence ID" value="MDN3713196.1"/>
    <property type="molecule type" value="Genomic_DNA"/>
</dbReference>
<dbReference type="CDD" id="cd11614">
    <property type="entry name" value="SAF_CpaB_FlgA_like"/>
    <property type="match status" value="1"/>
</dbReference>
<feature type="domain" description="SAF" evidence="5">
    <location>
        <begin position="17"/>
        <end position="72"/>
    </location>
</feature>
<evidence type="ECO:0000256" key="4">
    <source>
        <dbReference type="RuleBase" id="RU362063"/>
    </source>
</evidence>
<keyword evidence="6" id="KW-0969">Cilium</keyword>
<feature type="chain" id="PRO_5044993521" description="Flagella basal body P-ring formation protein FlgA" evidence="4">
    <location>
        <begin position="23"/>
        <end position="136"/>
    </location>
</feature>
<evidence type="ECO:0000259" key="5">
    <source>
        <dbReference type="SMART" id="SM00858"/>
    </source>
</evidence>
<keyword evidence="6" id="KW-0966">Cell projection</keyword>
<evidence type="ECO:0000256" key="1">
    <source>
        <dbReference type="ARBA" id="ARBA00004418"/>
    </source>
</evidence>
<dbReference type="Gene3D" id="2.30.30.760">
    <property type="match status" value="1"/>
</dbReference>
<feature type="signal peptide" evidence="4">
    <location>
        <begin position="1"/>
        <end position="22"/>
    </location>
</feature>
<accession>A0ABT8DBD1</accession>
<dbReference type="InterPro" id="IPR039246">
    <property type="entry name" value="Flagellar_FlgA"/>
</dbReference>
<sequence length="136" mass="14208">MLKLALCLIALPALVAANPVTAARTLPTGTILSQGDLAFGEQADPAALDALIGMETRVMIYEGKPVTPSQLATPTLVERNQMVTLSYVSNSLQIDTEGRALSSGRLGDVVRVMNMGSRATVSGEVAANGSVVIRNR</sequence>
<dbReference type="InterPro" id="IPR036732">
    <property type="entry name" value="AFP_Neu5c_C_sf"/>
</dbReference>
<evidence type="ECO:0000313" key="6">
    <source>
        <dbReference type="EMBL" id="MDN3713196.1"/>
    </source>
</evidence>
<keyword evidence="7" id="KW-1185">Reference proteome</keyword>
<dbReference type="SUPFAM" id="SSF51269">
    <property type="entry name" value="AFP III-like domain"/>
    <property type="match status" value="1"/>
</dbReference>
<dbReference type="NCBIfam" id="TIGR03170">
    <property type="entry name" value="flgA_cterm"/>
    <property type="match status" value="1"/>
</dbReference>
<comment type="caution">
    <text evidence="6">The sequence shown here is derived from an EMBL/GenBank/DDBJ whole genome shotgun (WGS) entry which is preliminary data.</text>
</comment>
<keyword evidence="3 4" id="KW-0574">Periplasm</keyword>
<dbReference type="SMART" id="SM00858">
    <property type="entry name" value="SAF"/>
    <property type="match status" value="1"/>
</dbReference>
<comment type="similarity">
    <text evidence="4">Belongs to the FlgA family.</text>
</comment>
<organism evidence="6 7">
    <name type="scientific">Paracoccus cavernae</name>
    <dbReference type="NCBI Taxonomy" id="1571207"/>
    <lineage>
        <taxon>Bacteria</taxon>
        <taxon>Pseudomonadati</taxon>
        <taxon>Pseudomonadota</taxon>
        <taxon>Alphaproteobacteria</taxon>
        <taxon>Rhodobacterales</taxon>
        <taxon>Paracoccaceae</taxon>
        <taxon>Paracoccus</taxon>
    </lineage>
</organism>
<dbReference type="InterPro" id="IPR017585">
    <property type="entry name" value="SAF_FlgA"/>
</dbReference>
<keyword evidence="2 4" id="KW-0732">Signal</keyword>
<protein>
    <recommendedName>
        <fullName evidence="4">Flagella basal body P-ring formation protein FlgA</fullName>
    </recommendedName>
</protein>
<keyword evidence="6" id="KW-0282">Flagellum</keyword>